<keyword evidence="3" id="KW-1185">Reference proteome</keyword>
<dbReference type="STRING" id="362257.SVTN_10890"/>
<sequence length="136" mass="14584">MDVPYPRLLVTRFADCFRFYASVLPPLTGADLDKGGPEGPYANWEVGGRAVLVLFDRAAMASVLGTGDLPARPAPAQDAAMLVLRVTDVDEALARCLEAGGVPMLGAVDRPEWGPGLRTAHLRDPEGYLIELQSYS</sequence>
<proteinExistence type="predicted"/>
<dbReference type="HOGENOM" id="CLU_046006_18_4_11"/>
<dbReference type="Gene3D" id="3.10.180.10">
    <property type="entry name" value="2,3-Dihydroxybiphenyl 1,2-Dioxygenase, domain 1"/>
    <property type="match status" value="1"/>
</dbReference>
<gene>
    <name evidence="2" type="ORF">SVTN_10890</name>
</gene>
<evidence type="ECO:0000313" key="2">
    <source>
        <dbReference type="EMBL" id="AJF64862.1"/>
    </source>
</evidence>
<dbReference type="InterPro" id="IPR029068">
    <property type="entry name" value="Glyas_Bleomycin-R_OHBP_Dase"/>
</dbReference>
<dbReference type="EMBL" id="CP010407">
    <property type="protein sequence ID" value="AJF64862.1"/>
    <property type="molecule type" value="Genomic_DNA"/>
</dbReference>
<dbReference type="RefSeq" id="WP_041128911.1">
    <property type="nucleotide sequence ID" value="NZ_CP010407.1"/>
</dbReference>
<dbReference type="InterPro" id="IPR041581">
    <property type="entry name" value="Glyoxalase_6"/>
</dbReference>
<evidence type="ECO:0000313" key="3">
    <source>
        <dbReference type="Proteomes" id="UP000031774"/>
    </source>
</evidence>
<organism evidence="2 3">
    <name type="scientific">Streptomyces vietnamensis</name>
    <dbReference type="NCBI Taxonomy" id="362257"/>
    <lineage>
        <taxon>Bacteria</taxon>
        <taxon>Bacillati</taxon>
        <taxon>Actinomycetota</taxon>
        <taxon>Actinomycetes</taxon>
        <taxon>Kitasatosporales</taxon>
        <taxon>Streptomycetaceae</taxon>
        <taxon>Streptomyces</taxon>
    </lineage>
</organism>
<reference evidence="2 3" key="1">
    <citation type="submission" date="2014-12" db="EMBL/GenBank/DDBJ databases">
        <title>Complete genome sequence of Streptomyces vietnamensis strain GIMV4.0001, a genetic manipulable producer of the benzoisochromanequinone antibiotic granaticin.</title>
        <authorList>
            <person name="Deng M.R."/>
            <person name="Guo J."/>
            <person name="Ma L.Y."/>
            <person name="Feng G.D."/>
            <person name="Mo C.Y."/>
            <person name="Zhu H.H."/>
        </authorList>
    </citation>
    <scope>NUCLEOTIDE SEQUENCE [LARGE SCALE GENOMIC DNA]</scope>
    <source>
        <strain evidence="3">GIMV4.0001</strain>
    </source>
</reference>
<evidence type="ECO:0000259" key="1">
    <source>
        <dbReference type="Pfam" id="PF18029"/>
    </source>
</evidence>
<dbReference type="SUPFAM" id="SSF54593">
    <property type="entry name" value="Glyoxalase/Bleomycin resistance protein/Dihydroxybiphenyl dioxygenase"/>
    <property type="match status" value="1"/>
</dbReference>
<dbReference type="AlphaFoldDB" id="A0A0B5I330"/>
<name>A0A0B5I330_9ACTN</name>
<protein>
    <submittedName>
        <fullName evidence="2">Glyoxalase</fullName>
    </submittedName>
</protein>
<accession>A0A0B5I330</accession>
<dbReference type="Pfam" id="PF18029">
    <property type="entry name" value="Glyoxalase_6"/>
    <property type="match status" value="1"/>
</dbReference>
<dbReference type="Proteomes" id="UP000031774">
    <property type="component" value="Chromosome"/>
</dbReference>
<dbReference type="KEGG" id="svt:SVTN_10890"/>
<feature type="domain" description="Glyoxalase-like" evidence="1">
    <location>
        <begin position="13"/>
        <end position="130"/>
    </location>
</feature>